<keyword evidence="1" id="KW-0488">Methylation</keyword>
<feature type="transmembrane region" description="Helical" evidence="1">
    <location>
        <begin position="20"/>
        <end position="38"/>
    </location>
</feature>
<gene>
    <name evidence="3" type="ORF">NUTIK01_28500</name>
</gene>
<reference evidence="3 4" key="1">
    <citation type="submission" date="2023-06" db="EMBL/GenBank/DDBJ databases">
        <title>Draft genome sequence of Novosphingobium sp. strain IK01.</title>
        <authorList>
            <person name="Hatamoto M."/>
            <person name="Ikarashi T."/>
            <person name="Yamaguchi T."/>
        </authorList>
    </citation>
    <scope>NUCLEOTIDE SEQUENCE [LARGE SCALE GENOMIC DNA]</scope>
    <source>
        <strain evidence="3 4">IK01</strain>
    </source>
</reference>
<dbReference type="Proteomes" id="UP001187221">
    <property type="component" value="Unassembled WGS sequence"/>
</dbReference>
<dbReference type="SUPFAM" id="SSF54523">
    <property type="entry name" value="Pili subunits"/>
    <property type="match status" value="1"/>
</dbReference>
<keyword evidence="1" id="KW-1003">Cell membrane</keyword>
<dbReference type="InterPro" id="IPR012902">
    <property type="entry name" value="N_methyl_site"/>
</dbReference>
<keyword evidence="1" id="KW-0997">Cell inner membrane</keyword>
<comment type="function">
    <text evidence="1">Component of the type II secretion system required for the energy-dependent secretion of extracellular factors such as proteases and toxins from the periplasm.</text>
</comment>
<dbReference type="Pfam" id="PF02501">
    <property type="entry name" value="T2SSI"/>
    <property type="match status" value="1"/>
</dbReference>
<comment type="similarity">
    <text evidence="1">Belongs to the GSP I family.</text>
</comment>
<evidence type="ECO:0000259" key="2">
    <source>
        <dbReference type="Pfam" id="PF02501"/>
    </source>
</evidence>
<feature type="domain" description="Type II secretion system protein GspI C-terminal" evidence="2">
    <location>
        <begin position="51"/>
        <end position="121"/>
    </location>
</feature>
<dbReference type="Pfam" id="PF07963">
    <property type="entry name" value="N_methyl"/>
    <property type="match status" value="1"/>
</dbReference>
<dbReference type="InterPro" id="IPR045584">
    <property type="entry name" value="Pilin-like"/>
</dbReference>
<evidence type="ECO:0000256" key="1">
    <source>
        <dbReference type="RuleBase" id="RU368030"/>
    </source>
</evidence>
<comment type="caution">
    <text evidence="3">The sequence shown here is derived from an EMBL/GenBank/DDBJ whole genome shotgun (WGS) entry which is preliminary data.</text>
</comment>
<keyword evidence="1" id="KW-1133">Transmembrane helix</keyword>
<proteinExistence type="inferred from homology"/>
<comment type="PTM">
    <text evidence="1">Cleaved by prepilin peptidase.</text>
</comment>
<keyword evidence="4" id="KW-1185">Reference proteome</keyword>
<keyword evidence="1" id="KW-0472">Membrane</keyword>
<name>A0ABQ6P9Y3_9SPHN</name>
<evidence type="ECO:0000313" key="3">
    <source>
        <dbReference type="EMBL" id="GMM62073.1"/>
    </source>
</evidence>
<protein>
    <recommendedName>
        <fullName evidence="1">Type II secretion system protein I</fullName>
        <shortName evidence="1">T2SS minor pseudopilin I</shortName>
    </recommendedName>
</protein>
<dbReference type="InterPro" id="IPR003413">
    <property type="entry name" value="T2SS_GspI_C"/>
</dbReference>
<dbReference type="EMBL" id="BTFW01000001">
    <property type="protein sequence ID" value="GMM62073.1"/>
    <property type="molecule type" value="Genomic_DNA"/>
</dbReference>
<comment type="subcellular location">
    <subcellularLocation>
        <location evidence="1">Cell inner membrane</location>
        <topology evidence="1">Single-pass membrane protein</topology>
    </subcellularLocation>
</comment>
<accession>A0ABQ6P9Y3</accession>
<dbReference type="NCBIfam" id="TIGR02532">
    <property type="entry name" value="IV_pilin_GFxxxE"/>
    <property type="match status" value="1"/>
</dbReference>
<comment type="subunit">
    <text evidence="1">Type II secretion is composed of four main components: the outer membrane complex, the inner membrane complex, the cytoplasmic secretion ATPase and the periplasm-spanning pseudopilus.</text>
</comment>
<keyword evidence="1" id="KW-0812">Transmembrane</keyword>
<organism evidence="3 4">
    <name type="scientific">Novosphingobium pituita</name>
    <dbReference type="NCBI Taxonomy" id="3056842"/>
    <lineage>
        <taxon>Bacteria</taxon>
        <taxon>Pseudomonadati</taxon>
        <taxon>Pseudomonadota</taxon>
        <taxon>Alphaproteobacteria</taxon>
        <taxon>Sphingomonadales</taxon>
        <taxon>Sphingomonadaceae</taxon>
        <taxon>Novosphingobium</taxon>
    </lineage>
</organism>
<dbReference type="InterPro" id="IPR010052">
    <property type="entry name" value="T2SS_protein-GspI"/>
</dbReference>
<evidence type="ECO:0000313" key="4">
    <source>
        <dbReference type="Proteomes" id="UP001187221"/>
    </source>
</evidence>
<dbReference type="NCBIfam" id="TIGR01707">
    <property type="entry name" value="gspI"/>
    <property type="match status" value="1"/>
</dbReference>
<sequence>MVPGGPVPVLAVPVPNGFSLIEVLVALTVFAVAALALLRLTAVGLQGSGDLDRRLLREVVAGNLAAQWSTDPVLAGDGEGELVNAGRRFVWQRKVVRDHGVAVARIVVRLADAPGEAALVRAARLSGP</sequence>